<dbReference type="Proteomes" id="UP000318538">
    <property type="component" value="Chromosome"/>
</dbReference>
<dbReference type="Pfam" id="PF12345">
    <property type="entry name" value="DUF3641"/>
    <property type="match status" value="1"/>
</dbReference>
<dbReference type="GO" id="GO:0009055">
    <property type="term" value="F:electron transfer activity"/>
    <property type="evidence" value="ECO:0007669"/>
    <property type="project" value="InterPro"/>
</dbReference>
<evidence type="ECO:0000313" key="8">
    <source>
        <dbReference type="EMBL" id="QDT04974.1"/>
    </source>
</evidence>
<keyword evidence="4 6" id="KW-0408">Iron</keyword>
<protein>
    <submittedName>
        <fullName evidence="8">Molybdenum cofactor biosynthesis protein A</fullName>
    </submittedName>
</protein>
<dbReference type="AlphaFoldDB" id="A0A517NCV9"/>
<organism evidence="8 9">
    <name type="scientific">Rubripirellula lacrimiformis</name>
    <dbReference type="NCBI Taxonomy" id="1930273"/>
    <lineage>
        <taxon>Bacteria</taxon>
        <taxon>Pseudomonadati</taxon>
        <taxon>Planctomycetota</taxon>
        <taxon>Planctomycetia</taxon>
        <taxon>Pirellulales</taxon>
        <taxon>Pirellulaceae</taxon>
        <taxon>Rubripirellula</taxon>
    </lineage>
</organism>
<dbReference type="NCBIfam" id="TIGR04167">
    <property type="entry name" value="rSAM_SeCys"/>
    <property type="match status" value="1"/>
</dbReference>
<dbReference type="SFLD" id="SFLDS00029">
    <property type="entry name" value="Radical_SAM"/>
    <property type="match status" value="1"/>
</dbReference>
<dbReference type="InterPro" id="IPR058240">
    <property type="entry name" value="rSAM_sf"/>
</dbReference>
<dbReference type="OrthoDB" id="9810775at2"/>
<dbReference type="GO" id="GO:0051536">
    <property type="term" value="F:iron-sulfur cluster binding"/>
    <property type="evidence" value="ECO:0007669"/>
    <property type="project" value="UniProtKB-KW"/>
</dbReference>
<evidence type="ECO:0000256" key="5">
    <source>
        <dbReference type="ARBA" id="ARBA00023014"/>
    </source>
</evidence>
<sequence length="357" mass="39811">MQLTLLRQKAELANAALQREILEGRSQSSPQPFFDETLCDRSLAPLRSTGVEVLQINVGKVCNQTCTHCHVDAGPDRRESMTRETAEAIIDVLAKSDIPTLDITGGAPEMNPNFRWLVQQASRLGRRVIDRCNLTILMANGFKDLPEFLADHNVEVVASLPCYLEENCDSQRGNGVFKRSIDALRRLNSLGYGLPGSGRTLSLVYNPIGLSLPPQQDELEATYRSELKSRYEIEFTNLHTITNLPISRFLDDLLKADKLDQYLQTLIDSFNPLAVPGVMCRTMISVDWQGRLFDCDFNQMLNMELSDGMPQTIEDFDLDKLSDRKIMTGRHCFGCTSGCGSSCQGAVVKTISKATPR</sequence>
<dbReference type="EMBL" id="CP036525">
    <property type="protein sequence ID" value="QDT04974.1"/>
    <property type="molecule type" value="Genomic_DNA"/>
</dbReference>
<comment type="cofactor">
    <cofactor evidence="1">
        <name>[4Fe-4S] cluster</name>
        <dbReference type="ChEBI" id="CHEBI:49883"/>
    </cofactor>
</comment>
<dbReference type="GO" id="GO:0003824">
    <property type="term" value="F:catalytic activity"/>
    <property type="evidence" value="ECO:0007669"/>
    <property type="project" value="InterPro"/>
</dbReference>
<reference evidence="8 9" key="1">
    <citation type="submission" date="2019-02" db="EMBL/GenBank/DDBJ databases">
        <title>Deep-cultivation of Planctomycetes and their phenomic and genomic characterization uncovers novel biology.</title>
        <authorList>
            <person name="Wiegand S."/>
            <person name="Jogler M."/>
            <person name="Boedeker C."/>
            <person name="Pinto D."/>
            <person name="Vollmers J."/>
            <person name="Rivas-Marin E."/>
            <person name="Kohn T."/>
            <person name="Peeters S.H."/>
            <person name="Heuer A."/>
            <person name="Rast P."/>
            <person name="Oberbeckmann S."/>
            <person name="Bunk B."/>
            <person name="Jeske O."/>
            <person name="Meyerdierks A."/>
            <person name="Storesund J.E."/>
            <person name="Kallscheuer N."/>
            <person name="Luecker S."/>
            <person name="Lage O.M."/>
            <person name="Pohl T."/>
            <person name="Merkel B.J."/>
            <person name="Hornburger P."/>
            <person name="Mueller R.-W."/>
            <person name="Bruemmer F."/>
            <person name="Labrenz M."/>
            <person name="Spormann A.M."/>
            <person name="Op den Camp H."/>
            <person name="Overmann J."/>
            <person name="Amann R."/>
            <person name="Jetten M.S.M."/>
            <person name="Mascher T."/>
            <person name="Medema M.H."/>
            <person name="Devos D.P."/>
            <person name="Kaster A.-K."/>
            <person name="Ovreas L."/>
            <person name="Rohde M."/>
            <person name="Galperin M.Y."/>
            <person name="Jogler C."/>
        </authorList>
    </citation>
    <scope>NUCLEOTIDE SEQUENCE [LARGE SCALE GENOMIC DNA]</scope>
    <source>
        <strain evidence="8 9">K22_7</strain>
    </source>
</reference>
<dbReference type="GO" id="GO:0046872">
    <property type="term" value="F:metal ion binding"/>
    <property type="evidence" value="ECO:0007669"/>
    <property type="project" value="UniProtKB-KW"/>
</dbReference>
<dbReference type="SFLD" id="SFLDG01067">
    <property type="entry name" value="SPASM/twitch_domain_containing"/>
    <property type="match status" value="1"/>
</dbReference>
<keyword evidence="2" id="KW-0949">S-adenosyl-L-methionine</keyword>
<dbReference type="InterPro" id="IPR024521">
    <property type="entry name" value="ArsS-like_C"/>
</dbReference>
<dbReference type="Gene3D" id="3.20.20.70">
    <property type="entry name" value="Aldolase class I"/>
    <property type="match status" value="1"/>
</dbReference>
<keyword evidence="5" id="KW-0411">Iron-sulfur</keyword>
<feature type="domain" description="Cytochrome c" evidence="7">
    <location>
        <begin position="45"/>
        <end position="168"/>
    </location>
</feature>
<dbReference type="RefSeq" id="WP_145170834.1">
    <property type="nucleotide sequence ID" value="NZ_CP036525.1"/>
</dbReference>
<dbReference type="InterPro" id="IPR013785">
    <property type="entry name" value="Aldolase_TIM"/>
</dbReference>
<name>A0A517NCV9_9BACT</name>
<keyword evidence="9" id="KW-1185">Reference proteome</keyword>
<accession>A0A517NCV9</accession>
<dbReference type="InterPro" id="IPR026351">
    <property type="entry name" value="rSAM_ArsS-like"/>
</dbReference>
<proteinExistence type="predicted"/>
<evidence type="ECO:0000313" key="9">
    <source>
        <dbReference type="Proteomes" id="UP000318538"/>
    </source>
</evidence>
<evidence type="ECO:0000256" key="1">
    <source>
        <dbReference type="ARBA" id="ARBA00001966"/>
    </source>
</evidence>
<dbReference type="GO" id="GO:0020037">
    <property type="term" value="F:heme binding"/>
    <property type="evidence" value="ECO:0007669"/>
    <property type="project" value="InterPro"/>
</dbReference>
<evidence type="ECO:0000256" key="3">
    <source>
        <dbReference type="ARBA" id="ARBA00022723"/>
    </source>
</evidence>
<dbReference type="SUPFAM" id="SSF102114">
    <property type="entry name" value="Radical SAM enzymes"/>
    <property type="match status" value="1"/>
</dbReference>
<dbReference type="InterPro" id="IPR009056">
    <property type="entry name" value="Cyt_c-like_dom"/>
</dbReference>
<keyword evidence="3 6" id="KW-0479">Metal-binding</keyword>
<dbReference type="PANTHER" id="PTHR43728:SF1">
    <property type="entry name" value="FE-S OXIDOREDUCTASE"/>
    <property type="match status" value="1"/>
</dbReference>
<dbReference type="PANTHER" id="PTHR43728">
    <property type="entry name" value="SLR0304 PROTEIN"/>
    <property type="match status" value="1"/>
</dbReference>
<keyword evidence="6" id="KW-0349">Heme</keyword>
<dbReference type="KEGG" id="rlc:K227x_33720"/>
<gene>
    <name evidence="8" type="ORF">K227x_33720</name>
</gene>
<dbReference type="CDD" id="cd01335">
    <property type="entry name" value="Radical_SAM"/>
    <property type="match status" value="1"/>
</dbReference>
<evidence type="ECO:0000259" key="7">
    <source>
        <dbReference type="PROSITE" id="PS51007"/>
    </source>
</evidence>
<evidence type="ECO:0000256" key="4">
    <source>
        <dbReference type="ARBA" id="ARBA00023004"/>
    </source>
</evidence>
<evidence type="ECO:0000256" key="6">
    <source>
        <dbReference type="PROSITE-ProRule" id="PRU00433"/>
    </source>
</evidence>
<dbReference type="Pfam" id="PF04055">
    <property type="entry name" value="Radical_SAM"/>
    <property type="match status" value="1"/>
</dbReference>
<dbReference type="InterPro" id="IPR007197">
    <property type="entry name" value="rSAM"/>
</dbReference>
<dbReference type="PROSITE" id="PS51007">
    <property type="entry name" value="CYTC"/>
    <property type="match status" value="1"/>
</dbReference>
<evidence type="ECO:0000256" key="2">
    <source>
        <dbReference type="ARBA" id="ARBA00022691"/>
    </source>
</evidence>